<evidence type="ECO:0000313" key="3">
    <source>
        <dbReference type="Proteomes" id="UP000004980"/>
    </source>
</evidence>
<proteinExistence type="predicted"/>
<dbReference type="Proteomes" id="UP000004980">
    <property type="component" value="Unassembled WGS sequence"/>
</dbReference>
<keyword evidence="3" id="KW-1185">Reference proteome</keyword>
<protein>
    <submittedName>
        <fullName evidence="2">Alcohol dehydrogenase</fullName>
    </submittedName>
</protein>
<evidence type="ECO:0000256" key="1">
    <source>
        <dbReference type="SAM" id="MobiDB-lite"/>
    </source>
</evidence>
<sequence length="32" mass="3494">MKARAYHEPGKKSLDERPMPELAAPTDTGAPK</sequence>
<name>A0ABN0F5F4_9BURK</name>
<organism evidence="2 3">
    <name type="scientific">Paraburkholderia hospita</name>
    <dbReference type="NCBI Taxonomy" id="169430"/>
    <lineage>
        <taxon>Bacteria</taxon>
        <taxon>Pseudomonadati</taxon>
        <taxon>Pseudomonadota</taxon>
        <taxon>Betaproteobacteria</taxon>
        <taxon>Burkholderiales</taxon>
        <taxon>Burkholderiaceae</taxon>
        <taxon>Paraburkholderia</taxon>
    </lineage>
</organism>
<accession>A0ABN0F5F4</accession>
<dbReference type="EMBL" id="AKAU01000292">
    <property type="protein sequence ID" value="EIM93837.1"/>
    <property type="molecule type" value="Genomic_DNA"/>
</dbReference>
<reference evidence="2 3" key="1">
    <citation type="journal article" date="2012" name="J. Bacteriol.">
        <title>Draft Genome Sequence of the Soil Bacterium Burkholderia terrae Strain BS001, Which Interacts with Fungal Surface Structures.</title>
        <authorList>
            <person name="Nazir R."/>
            <person name="Hansen M.A."/>
            <person name="Sorensen S."/>
            <person name="van Elsas J.D."/>
        </authorList>
    </citation>
    <scope>NUCLEOTIDE SEQUENCE [LARGE SCALE GENOMIC DNA]</scope>
    <source>
        <strain evidence="2 3">BS001</strain>
    </source>
</reference>
<gene>
    <name evidence="2" type="ORF">WQE_47409</name>
</gene>
<feature type="region of interest" description="Disordered" evidence="1">
    <location>
        <begin position="1"/>
        <end position="32"/>
    </location>
</feature>
<comment type="caution">
    <text evidence="2">The sequence shown here is derived from an EMBL/GenBank/DDBJ whole genome shotgun (WGS) entry which is preliminary data.</text>
</comment>
<feature type="compositionally biased region" description="Basic and acidic residues" evidence="1">
    <location>
        <begin position="1"/>
        <end position="19"/>
    </location>
</feature>
<evidence type="ECO:0000313" key="2">
    <source>
        <dbReference type="EMBL" id="EIM93837.1"/>
    </source>
</evidence>